<reference evidence="4 5" key="1">
    <citation type="submission" date="2023-11" db="EMBL/GenBank/DDBJ databases">
        <title>MicrobeMod: A computational toolkit for identifying prokaryotic methylation and restriction-modification with nanopore sequencing.</title>
        <authorList>
            <person name="Crits-Christoph A."/>
            <person name="Kang S.C."/>
            <person name="Lee H."/>
            <person name="Ostrov N."/>
        </authorList>
    </citation>
    <scope>NUCLEOTIDE SEQUENCE [LARGE SCALE GENOMIC DNA]</scope>
    <source>
        <strain evidence="4 5">ATCC 14820</strain>
    </source>
</reference>
<name>A0ABU4PNC8_9SPHN</name>
<dbReference type="InterPro" id="IPR006311">
    <property type="entry name" value="TAT_signal"/>
</dbReference>
<keyword evidence="5" id="KW-1185">Reference proteome</keyword>
<dbReference type="InterPro" id="IPR007184">
    <property type="entry name" value="Mannoside_phosphorylase"/>
</dbReference>
<dbReference type="PANTHER" id="PTHR34106">
    <property type="entry name" value="GLYCOSIDASE"/>
    <property type="match status" value="1"/>
</dbReference>
<evidence type="ECO:0000256" key="3">
    <source>
        <dbReference type="ARBA" id="ARBA00024356"/>
    </source>
</evidence>
<gene>
    <name evidence="4" type="ORF">SIL82_15545</name>
</gene>
<dbReference type="Gene3D" id="2.115.10.20">
    <property type="entry name" value="Glycosyl hydrolase domain, family 43"/>
    <property type="match status" value="1"/>
</dbReference>
<evidence type="ECO:0000313" key="4">
    <source>
        <dbReference type="EMBL" id="MDX5985668.1"/>
    </source>
</evidence>
<evidence type="ECO:0000313" key="5">
    <source>
        <dbReference type="Proteomes" id="UP001279660"/>
    </source>
</evidence>
<comment type="caution">
    <text evidence="4">The sequence shown here is derived from an EMBL/GenBank/DDBJ whole genome shotgun (WGS) entry which is preliminary data.</text>
</comment>
<keyword evidence="2" id="KW-0808">Transferase</keyword>
<dbReference type="PROSITE" id="PS51318">
    <property type="entry name" value="TAT"/>
    <property type="match status" value="1"/>
</dbReference>
<dbReference type="GO" id="GO:0016787">
    <property type="term" value="F:hydrolase activity"/>
    <property type="evidence" value="ECO:0007669"/>
    <property type="project" value="UniProtKB-KW"/>
</dbReference>
<sequence length="396" mass="43756">MSQFRLNRAEFLRGLGASAALAVAPGAWASARPARTGAIHTDRAEWHLGPFLRSATTPVLKPDPNAVFDDPMHKRPDAWMSAHTFNPASVVRDGKMVVLFRAEDRPDEKMIGFHTSRLGYASSDDGLHFTYRPTPVLYPDKDDQQHAEWDGGCEDPRLCEGPDGTYYVTYTQWNHDRTRLGIASSRDLIHWQKHGSAFAGTAFENLSTKSAAIIQRIDGGRMKAALINGAYWMVFGEGLIHIARSTDLIHWSPVVLPNGEPMVLMAARPSLFDSELPEVGPPPLVTERGIVMLYNGKNSENDAYRDRSIGPGAYSGGQALLDLRDPTKLLARSTVPFIKPELPWEKSGQYQAGTTFLEGLSYFKGRFYLYYGTADTYVGVAVAPAPAWVTRSAAER</sequence>
<accession>A0ABU4PNC8</accession>
<dbReference type="CDD" id="cd18610">
    <property type="entry name" value="GH130_BT3780-like"/>
    <property type="match status" value="1"/>
</dbReference>
<evidence type="ECO:0000256" key="2">
    <source>
        <dbReference type="ARBA" id="ARBA00022679"/>
    </source>
</evidence>
<dbReference type="PANTHER" id="PTHR34106:SF5">
    <property type="entry name" value="GLYCOSIDASE"/>
    <property type="match status" value="1"/>
</dbReference>
<dbReference type="SUPFAM" id="SSF75005">
    <property type="entry name" value="Arabinanase/levansucrase/invertase"/>
    <property type="match status" value="1"/>
</dbReference>
<keyword evidence="1" id="KW-0328">Glycosyltransferase</keyword>
<dbReference type="EMBL" id="JAWXXV010000001">
    <property type="protein sequence ID" value="MDX5985668.1"/>
    <property type="molecule type" value="Genomic_DNA"/>
</dbReference>
<dbReference type="InterPro" id="IPR023296">
    <property type="entry name" value="Glyco_hydro_beta-prop_sf"/>
</dbReference>
<dbReference type="RefSeq" id="WP_010407601.1">
    <property type="nucleotide sequence ID" value="NZ_JAWXXV010000001.1"/>
</dbReference>
<evidence type="ECO:0000256" key="1">
    <source>
        <dbReference type="ARBA" id="ARBA00022676"/>
    </source>
</evidence>
<dbReference type="Proteomes" id="UP001279660">
    <property type="component" value="Unassembled WGS sequence"/>
</dbReference>
<comment type="similarity">
    <text evidence="3">Belongs to the glycosyl hydrolase 130 family.</text>
</comment>
<protein>
    <submittedName>
        <fullName evidence="4">Glycoside hydrolase family 130 protein</fullName>
    </submittedName>
</protein>
<organism evidence="4 5">
    <name type="scientific">Sphingomonas echinoides</name>
    <dbReference type="NCBI Taxonomy" id="59803"/>
    <lineage>
        <taxon>Bacteria</taxon>
        <taxon>Pseudomonadati</taxon>
        <taxon>Pseudomonadota</taxon>
        <taxon>Alphaproteobacteria</taxon>
        <taxon>Sphingomonadales</taxon>
        <taxon>Sphingomonadaceae</taxon>
        <taxon>Sphingomonas</taxon>
    </lineage>
</organism>
<dbReference type="Pfam" id="PF04041">
    <property type="entry name" value="Glyco_hydro_130"/>
    <property type="match status" value="1"/>
</dbReference>
<dbReference type="PIRSF" id="PIRSF016202">
    <property type="entry name" value="PH1107"/>
    <property type="match status" value="1"/>
</dbReference>
<keyword evidence="4" id="KW-0378">Hydrolase</keyword>
<proteinExistence type="inferred from homology"/>